<sequence>MSVNFGSLQSTTCNNISLSIESSKVDLKASISFGGNSLINQIVSFISISFGAIYTPVSG</sequence>
<accession>D9PM05</accession>
<gene>
    <name evidence="1" type="ORF">LDC_2581</name>
</gene>
<organism evidence="1">
    <name type="scientific">sediment metagenome</name>
    <dbReference type="NCBI Taxonomy" id="749907"/>
    <lineage>
        <taxon>unclassified sequences</taxon>
        <taxon>metagenomes</taxon>
        <taxon>ecological metagenomes</taxon>
    </lineage>
</organism>
<comment type="caution">
    <text evidence="1">The sequence shown here is derived from an EMBL/GenBank/DDBJ whole genome shotgun (WGS) entry which is preliminary data.</text>
</comment>
<name>D9PM05_9ZZZZ</name>
<reference evidence="1" key="2">
    <citation type="journal article" date="2011" name="Microb. Ecol.">
        <title>Taxonomic and Functional Metagenomic Profiling of the Microbial Community in the Anoxic Sediment of a Sub-saline Shallow Lake (Laguna de Carrizo, Central Spain).</title>
        <authorList>
            <person name="Ferrer M."/>
            <person name="Guazzaroni M.E."/>
            <person name="Richter M."/>
            <person name="Garcia-Salamanca A."/>
            <person name="Yarza P."/>
            <person name="Suarez-Suarez A."/>
            <person name="Solano J."/>
            <person name="Alcaide M."/>
            <person name="van Dillewijn P."/>
            <person name="Molina-Henares M.A."/>
            <person name="Lopez-Cortes N."/>
            <person name="Al-Ramahi Y."/>
            <person name="Guerrero C."/>
            <person name="Acosta A."/>
            <person name="de Eugenio L.I."/>
            <person name="Martinez V."/>
            <person name="Marques S."/>
            <person name="Rojo F."/>
            <person name="Santero E."/>
            <person name="Genilloud O."/>
            <person name="Perez-Perez J."/>
            <person name="Rossello-Mora R."/>
            <person name="Ramos J.L."/>
        </authorList>
    </citation>
    <scope>NUCLEOTIDE SEQUENCE</scope>
</reference>
<reference evidence="1" key="1">
    <citation type="submission" date="2010-07" db="EMBL/GenBank/DDBJ databases">
        <authorList>
            <consortium name="CONSOLIDER consortium CSD2007-00005"/>
            <person name="Guazzaroni M.-E."/>
            <person name="Richter M."/>
            <person name="Garcia-Salamanca A."/>
            <person name="Yarza P."/>
            <person name="Ferrer M."/>
        </authorList>
    </citation>
    <scope>NUCLEOTIDE SEQUENCE</scope>
</reference>
<dbReference type="AlphaFoldDB" id="D9PM05"/>
<protein>
    <submittedName>
        <fullName evidence="1">Uncharacterized protein</fullName>
    </submittedName>
</protein>
<dbReference type="EMBL" id="ADZX01000783">
    <property type="protein sequence ID" value="EFK95431.1"/>
    <property type="molecule type" value="Genomic_DNA"/>
</dbReference>
<proteinExistence type="predicted"/>
<feature type="non-terminal residue" evidence="1">
    <location>
        <position position="59"/>
    </location>
</feature>
<evidence type="ECO:0000313" key="1">
    <source>
        <dbReference type="EMBL" id="EFK95431.1"/>
    </source>
</evidence>